<feature type="transmembrane region" description="Helical" evidence="1">
    <location>
        <begin position="40"/>
        <end position="57"/>
    </location>
</feature>
<evidence type="ECO:0000256" key="1">
    <source>
        <dbReference type="SAM" id="Phobius"/>
    </source>
</evidence>
<protein>
    <submittedName>
        <fullName evidence="2">ABC-2 type transport system permease protein</fullName>
    </submittedName>
</protein>
<name>A0A1I2PD95_9LACO</name>
<dbReference type="GO" id="GO:0016020">
    <property type="term" value="C:membrane"/>
    <property type="evidence" value="ECO:0007669"/>
    <property type="project" value="InterPro"/>
</dbReference>
<dbReference type="PIRSF" id="PIRSF037259">
    <property type="entry name" value="EcsB_ABC"/>
    <property type="match status" value="1"/>
</dbReference>
<keyword evidence="1" id="KW-1133">Transmembrane helix</keyword>
<feature type="transmembrane region" description="Helical" evidence="1">
    <location>
        <begin position="389"/>
        <end position="408"/>
    </location>
</feature>
<dbReference type="AlphaFoldDB" id="A0A1I2PD95"/>
<keyword evidence="1" id="KW-0812">Transmembrane</keyword>
<gene>
    <name evidence="2" type="ORF">SAMN02910432_00039</name>
</gene>
<feature type="transmembrane region" description="Helical" evidence="1">
    <location>
        <begin position="149"/>
        <end position="169"/>
    </location>
</feature>
<feature type="transmembrane region" description="Helical" evidence="1">
    <location>
        <begin position="319"/>
        <end position="341"/>
    </location>
</feature>
<dbReference type="InterPro" id="IPR010288">
    <property type="entry name" value="EcsB_ABC"/>
</dbReference>
<feature type="transmembrane region" description="Helical" evidence="1">
    <location>
        <begin position="362"/>
        <end position="383"/>
    </location>
</feature>
<feature type="transmembrane region" description="Helical" evidence="1">
    <location>
        <begin position="189"/>
        <end position="217"/>
    </location>
</feature>
<keyword evidence="1" id="KW-0472">Membrane</keyword>
<dbReference type="EMBL" id="FOPI01000003">
    <property type="protein sequence ID" value="SFG14078.1"/>
    <property type="molecule type" value="Genomic_DNA"/>
</dbReference>
<evidence type="ECO:0000313" key="3">
    <source>
        <dbReference type="Proteomes" id="UP000182635"/>
    </source>
</evidence>
<sequence length="420" mass="48504">MSILEWPTWKVNKMDGLYRKRQSDYFKQIFKYLRYVLNDFFVLSVLFALGGLGLAYSDYVKSLSHPSNLWYSKPLLVLIAIFLLQIGKPKTLLKKADAVFLLAKESEMGQYLKRSFFSSYLSGAAIVFVGGLVLVPFMLFACNVPKSDVCLIIFLMLTSKTFVLLAEFAEFYDEKFSSLLFELIFRVLLPVLALLLAIFLNAALSLCLMLGAIFFLIQNIRQSAHQKMFRWNFAIEKETARMMELYRFFNLFCDVPYVVAKAKRRRFLDAFLPKPNPENPYRYLYVRCLARSGEYSSLLIRLLVLGSVVLAFLDTYLSLLIAAVFLYMLGFQLIPLATNYDEIVFMHIYPQGFEKKINDFRGVLRTVMLFAAFIFAIFCLIGTRQPLMALEALAIMLVETFFVTGNYLEKKLSINLTYRN</sequence>
<accession>A0A1I2PD95</accession>
<dbReference type="Pfam" id="PF05975">
    <property type="entry name" value="EcsB"/>
    <property type="match status" value="1"/>
</dbReference>
<dbReference type="Proteomes" id="UP000182635">
    <property type="component" value="Unassembled WGS sequence"/>
</dbReference>
<organism evidence="2 3">
    <name type="scientific">Ligilactobacillus ruminis DSM 20403 = NBRC 102161</name>
    <dbReference type="NCBI Taxonomy" id="1423798"/>
    <lineage>
        <taxon>Bacteria</taxon>
        <taxon>Bacillati</taxon>
        <taxon>Bacillota</taxon>
        <taxon>Bacilli</taxon>
        <taxon>Lactobacillales</taxon>
        <taxon>Lactobacillaceae</taxon>
        <taxon>Ligilactobacillus</taxon>
    </lineage>
</organism>
<evidence type="ECO:0000313" key="2">
    <source>
        <dbReference type="EMBL" id="SFG14078.1"/>
    </source>
</evidence>
<feature type="transmembrane region" description="Helical" evidence="1">
    <location>
        <begin position="69"/>
        <end position="87"/>
    </location>
</feature>
<feature type="transmembrane region" description="Helical" evidence="1">
    <location>
        <begin position="120"/>
        <end position="142"/>
    </location>
</feature>
<proteinExistence type="predicted"/>
<reference evidence="3" key="1">
    <citation type="submission" date="2016-10" db="EMBL/GenBank/DDBJ databases">
        <authorList>
            <person name="Varghese N."/>
            <person name="Submissions S."/>
        </authorList>
    </citation>
    <scope>NUCLEOTIDE SEQUENCE [LARGE SCALE GENOMIC DNA]</scope>
    <source>
        <strain evidence="3">DSM 20403</strain>
    </source>
</reference>
<feature type="transmembrane region" description="Helical" evidence="1">
    <location>
        <begin position="295"/>
        <end position="313"/>
    </location>
</feature>